<proteinExistence type="predicted"/>
<dbReference type="AlphaFoldDB" id="Q6K3Q3"/>
<evidence type="ECO:0000256" key="1">
    <source>
        <dbReference type="SAM" id="MobiDB-lite"/>
    </source>
</evidence>
<name>Q6K3Q3_ORYSJ</name>
<protein>
    <submittedName>
        <fullName evidence="2">Uncharacterized protein</fullName>
    </submittedName>
</protein>
<reference evidence="3" key="2">
    <citation type="journal article" date="2008" name="Nucleic Acids Res.">
        <title>The rice annotation project database (RAP-DB): 2008 update.</title>
        <authorList>
            <consortium name="The rice annotation project (RAP)"/>
        </authorList>
    </citation>
    <scope>GENOME REANNOTATION</scope>
    <source>
        <strain evidence="3">cv. Nipponbare</strain>
    </source>
</reference>
<organism evidence="2 3">
    <name type="scientific">Oryza sativa subsp. japonica</name>
    <name type="common">Rice</name>
    <dbReference type="NCBI Taxonomy" id="39947"/>
    <lineage>
        <taxon>Eukaryota</taxon>
        <taxon>Viridiplantae</taxon>
        <taxon>Streptophyta</taxon>
        <taxon>Embryophyta</taxon>
        <taxon>Tracheophyta</taxon>
        <taxon>Spermatophyta</taxon>
        <taxon>Magnoliopsida</taxon>
        <taxon>Liliopsida</taxon>
        <taxon>Poales</taxon>
        <taxon>Poaceae</taxon>
        <taxon>BOP clade</taxon>
        <taxon>Oryzoideae</taxon>
        <taxon>Oryzeae</taxon>
        <taxon>Oryzinae</taxon>
        <taxon>Oryza</taxon>
        <taxon>Oryza sativa</taxon>
    </lineage>
</organism>
<feature type="region of interest" description="Disordered" evidence="1">
    <location>
        <begin position="79"/>
        <end position="118"/>
    </location>
</feature>
<evidence type="ECO:0000313" key="2">
    <source>
        <dbReference type="EMBL" id="BAD22348.1"/>
    </source>
</evidence>
<feature type="compositionally biased region" description="Low complexity" evidence="1">
    <location>
        <begin position="81"/>
        <end position="90"/>
    </location>
</feature>
<gene>
    <name evidence="2" type="primary">OSJNBb0006J22.6</name>
</gene>
<sequence length="149" mass="16984">MEGQPENKIGIRALRRCLVLDAAVLIREFFYHDELRDMGIDLCHASSEQLRSKGYMQRMLRDRISIKYKYNAKEERERLCLPPEAEAPLPKSARRRSRGWGDNDNTNGSGGARSLPPTQALRMSGIGVELIALHRTELITLHFTGRLAH</sequence>
<dbReference type="Proteomes" id="UP000000763">
    <property type="component" value="Chromosome 2"/>
</dbReference>
<reference evidence="3" key="1">
    <citation type="journal article" date="2005" name="Nature">
        <title>The map-based sequence of the rice genome.</title>
        <authorList>
            <consortium name="International rice genome sequencing project (IRGSP)"/>
            <person name="Matsumoto T."/>
            <person name="Wu J."/>
            <person name="Kanamori H."/>
            <person name="Katayose Y."/>
            <person name="Fujisawa M."/>
            <person name="Namiki N."/>
            <person name="Mizuno H."/>
            <person name="Yamamoto K."/>
            <person name="Antonio B.A."/>
            <person name="Baba T."/>
            <person name="Sakata K."/>
            <person name="Nagamura Y."/>
            <person name="Aoki H."/>
            <person name="Arikawa K."/>
            <person name="Arita K."/>
            <person name="Bito T."/>
            <person name="Chiden Y."/>
            <person name="Fujitsuka N."/>
            <person name="Fukunaka R."/>
            <person name="Hamada M."/>
            <person name="Harada C."/>
            <person name="Hayashi A."/>
            <person name="Hijishita S."/>
            <person name="Honda M."/>
            <person name="Hosokawa S."/>
            <person name="Ichikawa Y."/>
            <person name="Idonuma A."/>
            <person name="Iijima M."/>
            <person name="Ikeda M."/>
            <person name="Ikeno M."/>
            <person name="Ito K."/>
            <person name="Ito S."/>
            <person name="Ito T."/>
            <person name="Ito Y."/>
            <person name="Ito Y."/>
            <person name="Iwabuchi A."/>
            <person name="Kamiya K."/>
            <person name="Karasawa W."/>
            <person name="Kurita K."/>
            <person name="Katagiri S."/>
            <person name="Kikuta A."/>
            <person name="Kobayashi H."/>
            <person name="Kobayashi N."/>
            <person name="Machita K."/>
            <person name="Maehara T."/>
            <person name="Masukawa M."/>
            <person name="Mizubayashi T."/>
            <person name="Mukai Y."/>
            <person name="Nagasaki H."/>
            <person name="Nagata Y."/>
            <person name="Naito S."/>
            <person name="Nakashima M."/>
            <person name="Nakama Y."/>
            <person name="Nakamichi Y."/>
            <person name="Nakamura M."/>
            <person name="Meguro A."/>
            <person name="Negishi M."/>
            <person name="Ohta I."/>
            <person name="Ohta T."/>
            <person name="Okamoto M."/>
            <person name="Ono N."/>
            <person name="Saji S."/>
            <person name="Sakaguchi M."/>
            <person name="Sakai K."/>
            <person name="Shibata M."/>
            <person name="Shimokawa T."/>
            <person name="Song J."/>
            <person name="Takazaki Y."/>
            <person name="Terasawa K."/>
            <person name="Tsugane M."/>
            <person name="Tsuji K."/>
            <person name="Ueda S."/>
            <person name="Waki K."/>
            <person name="Yamagata H."/>
            <person name="Yamamoto M."/>
            <person name="Yamamoto S."/>
            <person name="Yamane H."/>
            <person name="Yoshiki S."/>
            <person name="Yoshihara R."/>
            <person name="Yukawa K."/>
            <person name="Zhong H."/>
            <person name="Yano M."/>
            <person name="Yuan Q."/>
            <person name="Ouyang S."/>
            <person name="Liu J."/>
            <person name="Jones K.M."/>
            <person name="Gansberger K."/>
            <person name="Moffat K."/>
            <person name="Hill J."/>
            <person name="Bera J."/>
            <person name="Fadrosh D."/>
            <person name="Jin S."/>
            <person name="Johri S."/>
            <person name="Kim M."/>
            <person name="Overton L."/>
            <person name="Reardon M."/>
            <person name="Tsitrin T."/>
            <person name="Vuong H."/>
            <person name="Weaver B."/>
            <person name="Ciecko A."/>
            <person name="Tallon L."/>
            <person name="Jackson J."/>
            <person name="Pai G."/>
            <person name="Aken S.V."/>
            <person name="Utterback T."/>
            <person name="Reidmuller S."/>
            <person name="Feldblyum T."/>
            <person name="Hsiao J."/>
            <person name="Zismann V."/>
            <person name="Iobst S."/>
            <person name="de Vazeille A.R."/>
            <person name="Buell C.R."/>
            <person name="Ying K."/>
            <person name="Li Y."/>
            <person name="Lu T."/>
            <person name="Huang Y."/>
            <person name="Zhao Q."/>
            <person name="Feng Q."/>
            <person name="Zhang L."/>
            <person name="Zhu J."/>
            <person name="Weng Q."/>
            <person name="Mu J."/>
            <person name="Lu Y."/>
            <person name="Fan D."/>
            <person name="Liu Y."/>
            <person name="Guan J."/>
            <person name="Zhang Y."/>
            <person name="Yu S."/>
            <person name="Liu X."/>
            <person name="Zhang Y."/>
            <person name="Hong G."/>
            <person name="Han B."/>
            <person name="Choisne N."/>
            <person name="Demange N."/>
            <person name="Orjeda G."/>
            <person name="Samain S."/>
            <person name="Cattolico L."/>
            <person name="Pelletier E."/>
            <person name="Couloux A."/>
            <person name="Segurens B."/>
            <person name="Wincker P."/>
            <person name="D'Hont A."/>
            <person name="Scarpelli C."/>
            <person name="Weissenbach J."/>
            <person name="Salanoubat M."/>
            <person name="Quetier F."/>
            <person name="Yu Y."/>
            <person name="Kim H.R."/>
            <person name="Rambo T."/>
            <person name="Currie J."/>
            <person name="Collura K."/>
            <person name="Luo M."/>
            <person name="Yang T."/>
            <person name="Ammiraju J.S.S."/>
            <person name="Engler F."/>
            <person name="Soderlund C."/>
            <person name="Wing R.A."/>
            <person name="Palmer L.E."/>
            <person name="de la Bastide M."/>
            <person name="Spiegel L."/>
            <person name="Nascimento L."/>
            <person name="Zutavern T."/>
            <person name="O'Shaughnessy A."/>
            <person name="Dike S."/>
            <person name="Dedhia N."/>
            <person name="Preston R."/>
            <person name="Balija V."/>
            <person name="McCombie W.R."/>
            <person name="Chow T."/>
            <person name="Chen H."/>
            <person name="Chung M."/>
            <person name="Chen C."/>
            <person name="Shaw J."/>
            <person name="Wu H."/>
            <person name="Hsiao K."/>
            <person name="Chao Y."/>
            <person name="Chu M."/>
            <person name="Cheng C."/>
            <person name="Hour A."/>
            <person name="Lee P."/>
            <person name="Lin S."/>
            <person name="Lin Y."/>
            <person name="Liou J."/>
            <person name="Liu S."/>
            <person name="Hsing Y."/>
            <person name="Raghuvanshi S."/>
            <person name="Mohanty A."/>
            <person name="Bharti A.K."/>
            <person name="Gaur A."/>
            <person name="Gupta V."/>
            <person name="Kumar D."/>
            <person name="Ravi V."/>
            <person name="Vij S."/>
            <person name="Kapur A."/>
            <person name="Khurana P."/>
            <person name="Khurana P."/>
            <person name="Khurana J.P."/>
            <person name="Tyagi A.K."/>
            <person name="Gaikwad K."/>
            <person name="Singh A."/>
            <person name="Dalal V."/>
            <person name="Srivastava S."/>
            <person name="Dixit A."/>
            <person name="Pal A.K."/>
            <person name="Ghazi I.A."/>
            <person name="Yadav M."/>
            <person name="Pandit A."/>
            <person name="Bhargava A."/>
            <person name="Sureshbabu K."/>
            <person name="Batra K."/>
            <person name="Sharma T.R."/>
            <person name="Mohapatra T."/>
            <person name="Singh N.K."/>
            <person name="Messing J."/>
            <person name="Nelson A.B."/>
            <person name="Fuks G."/>
            <person name="Kavchok S."/>
            <person name="Keizer G."/>
            <person name="Linton E."/>
            <person name="Llaca V."/>
            <person name="Song R."/>
            <person name="Tanyolac B."/>
            <person name="Young S."/>
            <person name="Ho-Il K."/>
            <person name="Hahn J.H."/>
            <person name="Sangsakoo G."/>
            <person name="Vanavichit A."/>
            <person name="de Mattos Luiz.A.T."/>
            <person name="Zimmer P.D."/>
            <person name="Malone G."/>
            <person name="Dellagostin O."/>
            <person name="de Oliveira A.C."/>
            <person name="Bevan M."/>
            <person name="Bancroft I."/>
            <person name="Minx P."/>
            <person name="Cordum H."/>
            <person name="Wilson R."/>
            <person name="Cheng Z."/>
            <person name="Jin W."/>
            <person name="Jiang J."/>
            <person name="Leong S.A."/>
            <person name="Iwama H."/>
            <person name="Gojobori T."/>
            <person name="Itoh T."/>
            <person name="Niimura Y."/>
            <person name="Fujii Y."/>
            <person name="Habara T."/>
            <person name="Sakai H."/>
            <person name="Sato Y."/>
            <person name="Wilson G."/>
            <person name="Kumar K."/>
            <person name="McCouch S."/>
            <person name="Juretic N."/>
            <person name="Hoen D."/>
            <person name="Wright S."/>
            <person name="Bruskiewich R."/>
            <person name="Bureau T."/>
            <person name="Miyao A."/>
            <person name="Hirochika H."/>
            <person name="Nishikawa T."/>
            <person name="Kadowaki K."/>
            <person name="Sugiura M."/>
            <person name="Burr B."/>
            <person name="Sasaki T."/>
        </authorList>
    </citation>
    <scope>NUCLEOTIDE SEQUENCE [LARGE SCALE GENOMIC DNA]</scope>
    <source>
        <strain evidence="3">cv. Nipponbare</strain>
    </source>
</reference>
<evidence type="ECO:0000313" key="3">
    <source>
        <dbReference type="Proteomes" id="UP000000763"/>
    </source>
</evidence>
<dbReference type="EMBL" id="AP005615">
    <property type="protein sequence ID" value="BAD22348.1"/>
    <property type="molecule type" value="Genomic_DNA"/>
</dbReference>
<accession>Q6K3Q3</accession>